<keyword evidence="3" id="KW-0732">Signal</keyword>
<evidence type="ECO:0000256" key="1">
    <source>
        <dbReference type="ARBA" id="ARBA00004442"/>
    </source>
</evidence>
<comment type="subcellular location">
    <subcellularLocation>
        <location evidence="1">Cell outer membrane</location>
    </subcellularLocation>
</comment>
<dbReference type="STRING" id="1349421.OI18_07830"/>
<dbReference type="CDD" id="cd08977">
    <property type="entry name" value="SusD"/>
    <property type="match status" value="1"/>
</dbReference>
<evidence type="ECO:0000256" key="3">
    <source>
        <dbReference type="ARBA" id="ARBA00022729"/>
    </source>
</evidence>
<dbReference type="SUPFAM" id="SSF48452">
    <property type="entry name" value="TPR-like"/>
    <property type="match status" value="1"/>
</dbReference>
<protein>
    <recommendedName>
        <fullName evidence="10">Carbohydrate-binding protein SusD</fullName>
    </recommendedName>
</protein>
<gene>
    <name evidence="8" type="ORF">OI18_07830</name>
</gene>
<dbReference type="RefSeq" id="WP_039138801.1">
    <property type="nucleotide sequence ID" value="NZ_JSVC01000008.1"/>
</dbReference>
<proteinExistence type="inferred from homology"/>
<evidence type="ECO:0000259" key="7">
    <source>
        <dbReference type="Pfam" id="PF14322"/>
    </source>
</evidence>
<dbReference type="InterPro" id="IPR011990">
    <property type="entry name" value="TPR-like_helical_dom_sf"/>
</dbReference>
<dbReference type="AlphaFoldDB" id="A0A0C1L6U7"/>
<dbReference type="EMBL" id="JSVC01000008">
    <property type="protein sequence ID" value="KIC95246.1"/>
    <property type="molecule type" value="Genomic_DNA"/>
</dbReference>
<dbReference type="PROSITE" id="PS51257">
    <property type="entry name" value="PROKAR_LIPOPROTEIN"/>
    <property type="match status" value="1"/>
</dbReference>
<name>A0A0C1L6U7_9BACT</name>
<reference evidence="8 9" key="1">
    <citation type="submission" date="2014-11" db="EMBL/GenBank/DDBJ databases">
        <title>Genome sequence of Flavihumibacter solisilvae 3-3.</title>
        <authorList>
            <person name="Zhou G."/>
            <person name="Li M."/>
            <person name="Wang G."/>
        </authorList>
    </citation>
    <scope>NUCLEOTIDE SEQUENCE [LARGE SCALE GENOMIC DNA]</scope>
    <source>
        <strain evidence="8 9">3-3</strain>
    </source>
</reference>
<dbReference type="Proteomes" id="UP000031408">
    <property type="component" value="Unassembled WGS sequence"/>
</dbReference>
<keyword evidence="5" id="KW-0998">Cell outer membrane</keyword>
<dbReference type="Pfam" id="PF07980">
    <property type="entry name" value="SusD_RagB"/>
    <property type="match status" value="1"/>
</dbReference>
<dbReference type="InterPro" id="IPR012944">
    <property type="entry name" value="SusD_RagB_dom"/>
</dbReference>
<dbReference type="GO" id="GO:0009279">
    <property type="term" value="C:cell outer membrane"/>
    <property type="evidence" value="ECO:0007669"/>
    <property type="project" value="UniProtKB-SubCell"/>
</dbReference>
<dbReference type="OrthoDB" id="9792139at2"/>
<dbReference type="Pfam" id="PF14322">
    <property type="entry name" value="SusD-like_3"/>
    <property type="match status" value="1"/>
</dbReference>
<comment type="caution">
    <text evidence="8">The sequence shown here is derived from an EMBL/GenBank/DDBJ whole genome shotgun (WGS) entry which is preliminary data.</text>
</comment>
<evidence type="ECO:0000256" key="2">
    <source>
        <dbReference type="ARBA" id="ARBA00006275"/>
    </source>
</evidence>
<sequence>MKKTIIYLSILGVIGTMASCSKFLEKEPISDPISNPTGDSALYKTADDAENGLKAVYSGFKTDQSELFMLDIFVNGDARSDDSYAGADNPANFQIDEFKVVSTNANVSRDWAYYYALIARANNVINNVPLVTDPALSESRRKEMIGEAAFVRAYLYFDMVRIWGEVPLVLKQVQSISAENFDEVYPLLYPVRDSVEKIYQQIISDLNTAIADGPASGASKFVATKAAAHAVLAKVYATIEPHDWNKVKEHTDAVLGSGFALLPNYDWLWDGAHENSVEAIFEIDCIDWGTGGNWGVFMFYGDDWKKFNTPSNDLVRAFDAEGDVIRKNSSIQFLDVSGKWTDRYWPATTYPFINKGRDFSGGQNYILIRLADIILLKAEALNELGDLEGARALVDQVRDRVNLEGTTAASQQDMRLAIEKERRLELAFEGHRWYDLVRTDRAIPVMNAVTDGSGANLNYGLNEQKLLWPIPQSERDKNNKLTQNPGY</sequence>
<evidence type="ECO:0000259" key="6">
    <source>
        <dbReference type="Pfam" id="PF07980"/>
    </source>
</evidence>
<keyword evidence="4" id="KW-0472">Membrane</keyword>
<keyword evidence="9" id="KW-1185">Reference proteome</keyword>
<feature type="domain" description="SusD-like N-terminal" evidence="7">
    <location>
        <begin position="76"/>
        <end position="236"/>
    </location>
</feature>
<dbReference type="InterPro" id="IPR033985">
    <property type="entry name" value="SusD-like_N"/>
</dbReference>
<evidence type="ECO:0000313" key="9">
    <source>
        <dbReference type="Proteomes" id="UP000031408"/>
    </source>
</evidence>
<accession>A0A0C1L6U7</accession>
<evidence type="ECO:0008006" key="10">
    <source>
        <dbReference type="Google" id="ProtNLM"/>
    </source>
</evidence>
<evidence type="ECO:0000256" key="4">
    <source>
        <dbReference type="ARBA" id="ARBA00023136"/>
    </source>
</evidence>
<evidence type="ECO:0000313" key="8">
    <source>
        <dbReference type="EMBL" id="KIC95246.1"/>
    </source>
</evidence>
<evidence type="ECO:0000256" key="5">
    <source>
        <dbReference type="ARBA" id="ARBA00023237"/>
    </source>
</evidence>
<feature type="domain" description="RagB/SusD" evidence="6">
    <location>
        <begin position="357"/>
        <end position="487"/>
    </location>
</feature>
<organism evidence="8 9">
    <name type="scientific">Flavihumibacter solisilvae</name>
    <dbReference type="NCBI Taxonomy" id="1349421"/>
    <lineage>
        <taxon>Bacteria</taxon>
        <taxon>Pseudomonadati</taxon>
        <taxon>Bacteroidota</taxon>
        <taxon>Chitinophagia</taxon>
        <taxon>Chitinophagales</taxon>
        <taxon>Chitinophagaceae</taxon>
        <taxon>Flavihumibacter</taxon>
    </lineage>
</organism>
<dbReference type="Gene3D" id="1.25.40.390">
    <property type="match status" value="1"/>
</dbReference>
<comment type="similarity">
    <text evidence="2">Belongs to the SusD family.</text>
</comment>